<gene>
    <name evidence="2" type="ORF">BT96DRAFT_922256</name>
</gene>
<evidence type="ECO:0000313" key="3">
    <source>
        <dbReference type="Proteomes" id="UP000799118"/>
    </source>
</evidence>
<dbReference type="OrthoDB" id="3038990at2759"/>
<evidence type="ECO:0000256" key="1">
    <source>
        <dbReference type="SAM" id="Phobius"/>
    </source>
</evidence>
<name>A0A6A4HHE2_9AGAR</name>
<dbReference type="Proteomes" id="UP000799118">
    <property type="component" value="Unassembled WGS sequence"/>
</dbReference>
<organism evidence="2 3">
    <name type="scientific">Gymnopus androsaceus JB14</name>
    <dbReference type="NCBI Taxonomy" id="1447944"/>
    <lineage>
        <taxon>Eukaryota</taxon>
        <taxon>Fungi</taxon>
        <taxon>Dikarya</taxon>
        <taxon>Basidiomycota</taxon>
        <taxon>Agaricomycotina</taxon>
        <taxon>Agaricomycetes</taxon>
        <taxon>Agaricomycetidae</taxon>
        <taxon>Agaricales</taxon>
        <taxon>Marasmiineae</taxon>
        <taxon>Omphalotaceae</taxon>
        <taxon>Gymnopus</taxon>
    </lineage>
</organism>
<keyword evidence="3" id="KW-1185">Reference proteome</keyword>
<keyword evidence="1" id="KW-0472">Membrane</keyword>
<dbReference type="AlphaFoldDB" id="A0A6A4HHE2"/>
<keyword evidence="1" id="KW-0812">Transmembrane</keyword>
<keyword evidence="1" id="KW-1133">Transmembrane helix</keyword>
<feature type="transmembrane region" description="Helical" evidence="1">
    <location>
        <begin position="60"/>
        <end position="89"/>
    </location>
</feature>
<accession>A0A6A4HHE2</accession>
<protein>
    <submittedName>
        <fullName evidence="2">Uncharacterized protein</fullName>
    </submittedName>
</protein>
<dbReference type="EMBL" id="ML769516">
    <property type="protein sequence ID" value="KAE9396295.1"/>
    <property type="molecule type" value="Genomic_DNA"/>
</dbReference>
<evidence type="ECO:0000313" key="2">
    <source>
        <dbReference type="EMBL" id="KAE9396295.1"/>
    </source>
</evidence>
<sequence length="107" mass="12124">MSTMQNISTSSELGILGDAELVAVQYMISSATTVLVWDILSHLPDDIELLLLPRSFRLPTITYMPCWLFLSLSFLQTGQCIPVVLYMAVGREGKQMHLHPRVQLIYR</sequence>
<reference evidence="2" key="1">
    <citation type="journal article" date="2019" name="Environ. Microbiol.">
        <title>Fungal ecological strategies reflected in gene transcription - a case study of two litter decomposers.</title>
        <authorList>
            <person name="Barbi F."/>
            <person name="Kohler A."/>
            <person name="Barry K."/>
            <person name="Baskaran P."/>
            <person name="Daum C."/>
            <person name="Fauchery L."/>
            <person name="Ihrmark K."/>
            <person name="Kuo A."/>
            <person name="LaButti K."/>
            <person name="Lipzen A."/>
            <person name="Morin E."/>
            <person name="Grigoriev I.V."/>
            <person name="Henrissat B."/>
            <person name="Lindahl B."/>
            <person name="Martin F."/>
        </authorList>
    </citation>
    <scope>NUCLEOTIDE SEQUENCE</scope>
    <source>
        <strain evidence="2">JB14</strain>
    </source>
</reference>
<proteinExistence type="predicted"/>